<feature type="active site" description="Schiff-base intermediate with substrate; via topaquinone" evidence="7">
    <location>
        <position position="491"/>
    </location>
</feature>
<comment type="cofactor">
    <cofactor evidence="9">
        <name>Cu cation</name>
        <dbReference type="ChEBI" id="CHEBI:23378"/>
    </cofactor>
    <text evidence="9">Contains 1 topaquinone per subunit.</text>
</comment>
<feature type="active site" description="Proton acceptor" evidence="7">
    <location>
        <position position="403"/>
    </location>
</feature>
<comment type="cofactor">
    <cofactor evidence="1">
        <name>Cu cation</name>
        <dbReference type="ChEBI" id="CHEBI:23378"/>
    </cofactor>
</comment>
<dbReference type="AlphaFoldDB" id="A0A420YEX1"/>
<keyword evidence="4 7" id="KW-0801">TPQ</keyword>
<evidence type="ECO:0000256" key="2">
    <source>
        <dbReference type="ARBA" id="ARBA00007983"/>
    </source>
</evidence>
<dbReference type="GO" id="GO:0008131">
    <property type="term" value="F:primary methylamine oxidase activity"/>
    <property type="evidence" value="ECO:0007669"/>
    <property type="project" value="InterPro"/>
</dbReference>
<dbReference type="InterPro" id="IPR000269">
    <property type="entry name" value="Cu_amine_oxidase"/>
</dbReference>
<dbReference type="PANTHER" id="PTHR10638:SF20">
    <property type="entry name" value="AMINE OXIDASE"/>
    <property type="match status" value="1"/>
</dbReference>
<dbReference type="InterPro" id="IPR015328">
    <property type="entry name" value="DUF1965"/>
</dbReference>
<dbReference type="Gene3D" id="3.10.450.40">
    <property type="match status" value="2"/>
</dbReference>
<accession>A0A420YEX1</accession>
<proteinExistence type="inferred from homology"/>
<evidence type="ECO:0000259" key="10">
    <source>
        <dbReference type="Pfam" id="PF01179"/>
    </source>
</evidence>
<feature type="modified residue" description="2',4',5'-topaquinone" evidence="8">
    <location>
        <position position="491"/>
    </location>
</feature>
<dbReference type="GO" id="GO:0048038">
    <property type="term" value="F:quinone binding"/>
    <property type="evidence" value="ECO:0007669"/>
    <property type="project" value="InterPro"/>
</dbReference>
<dbReference type="Pfam" id="PF09248">
    <property type="entry name" value="DUF1965"/>
    <property type="match status" value="1"/>
</dbReference>
<comment type="similarity">
    <text evidence="2 9">Belongs to the copper/topaquinone oxidase family.</text>
</comment>
<dbReference type="PANTHER" id="PTHR10638">
    <property type="entry name" value="COPPER AMINE OXIDASE"/>
    <property type="match status" value="1"/>
</dbReference>
<name>A0A420YEX1_9PEZI</name>
<evidence type="ECO:0000313" key="13">
    <source>
        <dbReference type="Proteomes" id="UP000275385"/>
    </source>
</evidence>
<comment type="PTM">
    <text evidence="8 9">Topaquinone (TPQ) is generated by copper-dependent autoxidation of a specific tyrosyl residue.</text>
</comment>
<keyword evidence="5 9" id="KW-0560">Oxidoreductase</keyword>
<evidence type="ECO:0000256" key="7">
    <source>
        <dbReference type="PIRSR" id="PIRSR600269-50"/>
    </source>
</evidence>
<keyword evidence="6 9" id="KW-0186">Copper</keyword>
<dbReference type="Proteomes" id="UP000275385">
    <property type="component" value="Unassembled WGS sequence"/>
</dbReference>
<evidence type="ECO:0000256" key="9">
    <source>
        <dbReference type="RuleBase" id="RU000672"/>
    </source>
</evidence>
<dbReference type="EMBL" id="QVQW01000015">
    <property type="protein sequence ID" value="RKU46314.1"/>
    <property type="molecule type" value="Genomic_DNA"/>
</dbReference>
<keyword evidence="13" id="KW-1185">Reference proteome</keyword>
<dbReference type="GO" id="GO:0005886">
    <property type="term" value="C:plasma membrane"/>
    <property type="evidence" value="ECO:0007669"/>
    <property type="project" value="TreeGrafter"/>
</dbReference>
<feature type="domain" description="Copper amine oxidase catalytic" evidence="10">
    <location>
        <begin position="329"/>
        <end position="735"/>
    </location>
</feature>
<feature type="domain" description="DUF1965" evidence="11">
    <location>
        <begin position="250"/>
        <end position="314"/>
    </location>
</feature>
<dbReference type="EC" id="1.4.3.-" evidence="9"/>
<dbReference type="InterPro" id="IPR036460">
    <property type="entry name" value="Cu_amine_oxidase_C_sf"/>
</dbReference>
<dbReference type="InterPro" id="IPR016182">
    <property type="entry name" value="Cu_amine_oxidase_N-reg"/>
</dbReference>
<evidence type="ECO:0000256" key="3">
    <source>
        <dbReference type="ARBA" id="ARBA00022723"/>
    </source>
</evidence>
<organism evidence="12 13">
    <name type="scientific">Coniochaeta pulveracea</name>
    <dbReference type="NCBI Taxonomy" id="177199"/>
    <lineage>
        <taxon>Eukaryota</taxon>
        <taxon>Fungi</taxon>
        <taxon>Dikarya</taxon>
        <taxon>Ascomycota</taxon>
        <taxon>Pezizomycotina</taxon>
        <taxon>Sordariomycetes</taxon>
        <taxon>Sordariomycetidae</taxon>
        <taxon>Coniochaetales</taxon>
        <taxon>Coniochaetaceae</taxon>
        <taxon>Coniochaeta</taxon>
    </lineage>
</organism>
<dbReference type="SUPFAM" id="SSF49998">
    <property type="entry name" value="Amine oxidase catalytic domain"/>
    <property type="match status" value="1"/>
</dbReference>
<dbReference type="InterPro" id="IPR015798">
    <property type="entry name" value="Cu_amine_oxidase_C"/>
</dbReference>
<reference evidence="12 13" key="1">
    <citation type="submission" date="2018-08" db="EMBL/GenBank/DDBJ databases">
        <title>Draft genome of the lignicolous fungus Coniochaeta pulveracea.</title>
        <authorList>
            <person name="Borstlap C.J."/>
            <person name="De Witt R.N."/>
            <person name="Botha A."/>
            <person name="Volschenk H."/>
        </authorList>
    </citation>
    <scope>NUCLEOTIDE SEQUENCE [LARGE SCALE GENOMIC DNA]</scope>
    <source>
        <strain evidence="12 13">CAB683</strain>
    </source>
</reference>
<evidence type="ECO:0000256" key="4">
    <source>
        <dbReference type="ARBA" id="ARBA00022772"/>
    </source>
</evidence>
<comment type="caution">
    <text evidence="12">The sequence shown here is derived from an EMBL/GenBank/DDBJ whole genome shotgun (WGS) entry which is preliminary data.</text>
</comment>
<dbReference type="GO" id="GO:0009308">
    <property type="term" value="P:amine metabolic process"/>
    <property type="evidence" value="ECO:0007669"/>
    <property type="project" value="UniProtKB-UniRule"/>
</dbReference>
<evidence type="ECO:0000256" key="1">
    <source>
        <dbReference type="ARBA" id="ARBA00001935"/>
    </source>
</evidence>
<dbReference type="PRINTS" id="PR00766">
    <property type="entry name" value="CUDAOXIDASE"/>
</dbReference>
<evidence type="ECO:0000256" key="8">
    <source>
        <dbReference type="PIRSR" id="PIRSR600269-51"/>
    </source>
</evidence>
<dbReference type="Pfam" id="PF01179">
    <property type="entry name" value="Cu_amine_oxid"/>
    <property type="match status" value="1"/>
</dbReference>
<dbReference type="SUPFAM" id="SSF54416">
    <property type="entry name" value="Amine oxidase N-terminal region"/>
    <property type="match status" value="2"/>
</dbReference>
<protein>
    <recommendedName>
        <fullName evidence="9">Amine oxidase</fullName>
        <ecNumber evidence="9">1.4.3.-</ecNumber>
    </recommendedName>
</protein>
<dbReference type="OrthoDB" id="3341590at2759"/>
<dbReference type="Gene3D" id="2.70.98.20">
    <property type="entry name" value="Copper amine oxidase, catalytic domain"/>
    <property type="match status" value="1"/>
</dbReference>
<dbReference type="GO" id="GO:0005507">
    <property type="term" value="F:copper ion binding"/>
    <property type="evidence" value="ECO:0007669"/>
    <property type="project" value="InterPro"/>
</dbReference>
<evidence type="ECO:0000256" key="5">
    <source>
        <dbReference type="ARBA" id="ARBA00023002"/>
    </source>
</evidence>
<sequence>MHAISLSVTAKHTQAVSLGFLALVTGRPDPVLFRRSMGLADDVKVCHLTDDAPTTKAPKLNVWSQISPEEVKSVWDFVHNPSVGLNLTAPENATVTDNYVYFIDTLPVNKTAALPYLDGNNEAPPKFARVVIFEGGREDPVSQEYMVKLPIHEGSQVEKLDYLFNGGSGGTVPFNARYFDGKRSAASEPLLASLMTSIADITIDIFGGAYYGSSDERTNLTSATATPNSFDGTTAYRTVMFRYPGLASYMVPLDFYIILNVAGTDSSLYALKGFVTKSRFFPTVESLRAAYEAGELAQEFPQTRDNTWAYVNHKPEMGVRDLDDRLAPQSLEIGGKRYKFDPAERYVEYMGWSFYMAFTRTLGLMFYDIKYKGERVLYELSMQEAAAQYGGHQPKAAGTVYHDTYYSFGTYSATLVEGYDCPFGSTLLNISFPEGSGTEVHPDALCLFEADPGYPLARHRTGASNDWGFSQLGTVKASSLHVRTVATVGNYDYMFTYAFHVDGSLEVEVRASGYLQSSPYYKDQEKWGPRIYEATQGSLHDHVLTFKADFDIVDTKNSLQVTELIVANQTQPWFEELGIFEQMELNVTNKPTEEMLYWGGNGQTMYSVINPDAKNAWGVPRGYRIVPGRSNIHLSVEHSPFSQKSSTFSKSHLAVTRHHDSEQYANSWQNVNLAKRPQHDFAKFFDGESVDGEDIVVWFNLGMHHFTRSEDVPVTLFSEAVSSILLAPQNFNDRAQEGDLLNRRWIVANSTTGQLSYEDYGVALPTCKVQLEEPVDGLSQWTTV</sequence>
<evidence type="ECO:0000259" key="11">
    <source>
        <dbReference type="Pfam" id="PF09248"/>
    </source>
</evidence>
<keyword evidence="3 9" id="KW-0479">Metal-binding</keyword>
<gene>
    <name evidence="12" type="ORF">DL546_008009</name>
</gene>
<evidence type="ECO:0000313" key="12">
    <source>
        <dbReference type="EMBL" id="RKU46314.1"/>
    </source>
</evidence>
<evidence type="ECO:0000256" key="6">
    <source>
        <dbReference type="ARBA" id="ARBA00023008"/>
    </source>
</evidence>
<dbReference type="STRING" id="177199.A0A420YEX1"/>